<reference evidence="1" key="2">
    <citation type="submission" date="1995-02" db="EMBL/GenBank/DDBJ databases">
        <title>Amplification and sequencing of control region mitochondrial DNA from the Beluga whale, Delphinapterus leucas.</title>
        <authorList>
            <person name="Lillie W."/>
        </authorList>
    </citation>
    <scope>NUCLEOTIDE SEQUENCE</scope>
    <source>
        <tissue evidence="1">Skin</tissue>
    </source>
</reference>
<protein>
    <submittedName>
        <fullName evidence="1">Uncharacterized protein</fullName>
    </submittedName>
</protein>
<reference evidence="1" key="1">
    <citation type="submission" date="1994-12" db="EMBL/GenBank/DDBJ databases">
        <authorList>
            <person name="Lillie W.R."/>
        </authorList>
    </citation>
    <scope>NUCLEOTIDE SEQUENCE</scope>
    <source>
        <tissue evidence="1">Skin</tissue>
    </source>
</reference>
<accession>Q34331</accession>
<proteinExistence type="predicted"/>
<geneLocation type="mitochondrion" evidence="1"/>
<evidence type="ECO:0000313" key="1">
    <source>
        <dbReference type="EMBL" id="AAB38376.1"/>
    </source>
</evidence>
<dbReference type="EMBL" id="U18117">
    <property type="protein sequence ID" value="AAB38376.1"/>
    <property type="molecule type" value="Genomic_DNA"/>
</dbReference>
<name>Q34331_DELLE</name>
<organism evidence="1">
    <name type="scientific">Delphinapterus leucas</name>
    <name type="common">Beluga whale</name>
    <dbReference type="NCBI Taxonomy" id="9749"/>
    <lineage>
        <taxon>Eukaryota</taxon>
        <taxon>Metazoa</taxon>
        <taxon>Chordata</taxon>
        <taxon>Craniata</taxon>
        <taxon>Vertebrata</taxon>
        <taxon>Euteleostomi</taxon>
        <taxon>Mammalia</taxon>
        <taxon>Eutheria</taxon>
        <taxon>Laurasiatheria</taxon>
        <taxon>Artiodactyla</taxon>
        <taxon>Whippomorpha</taxon>
        <taxon>Cetacea</taxon>
        <taxon>Odontoceti</taxon>
        <taxon>Monodontidae</taxon>
        <taxon>Delphinapterus</taxon>
    </lineage>
</organism>
<dbReference type="AlphaFoldDB" id="Q34331"/>
<keyword evidence="1" id="KW-0496">Mitochondrion</keyword>
<sequence length="88" mass="10619">MFMYMYTMYYCAFIYFPYDQLKLVLDLINFTNHMMCMLLHIMYQQSILLPLYTMAAPLDHELNYHAAWNQQPARQGSLFSHRAHISWG</sequence>